<keyword evidence="4 6" id="KW-1133">Transmembrane helix</keyword>
<dbReference type="EMBL" id="JAQQWM010000009">
    <property type="protein sequence ID" value="KAK8047534.1"/>
    <property type="molecule type" value="Genomic_DNA"/>
</dbReference>
<comment type="subcellular location">
    <subcellularLocation>
        <location evidence="1">Membrane</location>
        <topology evidence="1">Multi-pass membrane protein</topology>
    </subcellularLocation>
</comment>
<accession>A0ABR1TLL8</accession>
<dbReference type="PANTHER" id="PTHR23502">
    <property type="entry name" value="MAJOR FACILITATOR SUPERFAMILY"/>
    <property type="match status" value="1"/>
</dbReference>
<dbReference type="InterPro" id="IPR020846">
    <property type="entry name" value="MFS_dom"/>
</dbReference>
<feature type="transmembrane region" description="Helical" evidence="6">
    <location>
        <begin position="12"/>
        <end position="39"/>
    </location>
</feature>
<gene>
    <name evidence="8" type="ORF">PG996_015598</name>
</gene>
<feature type="transmembrane region" description="Helical" evidence="6">
    <location>
        <begin position="71"/>
        <end position="93"/>
    </location>
</feature>
<feature type="transmembrane region" description="Helical" evidence="6">
    <location>
        <begin position="113"/>
        <end position="136"/>
    </location>
</feature>
<keyword evidence="9" id="KW-1185">Reference proteome</keyword>
<evidence type="ECO:0000256" key="3">
    <source>
        <dbReference type="ARBA" id="ARBA00022692"/>
    </source>
</evidence>
<dbReference type="PROSITE" id="PS50850">
    <property type="entry name" value="MFS"/>
    <property type="match status" value="1"/>
</dbReference>
<evidence type="ECO:0000256" key="1">
    <source>
        <dbReference type="ARBA" id="ARBA00004141"/>
    </source>
</evidence>
<dbReference type="InterPro" id="IPR036259">
    <property type="entry name" value="MFS_trans_sf"/>
</dbReference>
<name>A0ABR1TLL8_9PEZI</name>
<sequence length="151" mass="16066">MPASELHGRAVIYHLCNVGFVVFSVACAASSDLGMLIAFRFFQGCFGSAAVNNGGGTIADLIPQEKRGGVIAIYALGPILGLVVLVISLYKGIVYGYQYLLRLAGQSMYDALGIGWGNSLLGFIAVACIPVPMALLRYGERLRKSFDASRL</sequence>
<feature type="domain" description="Major facilitator superfamily (MFS) profile" evidence="7">
    <location>
        <begin position="1"/>
        <end position="151"/>
    </location>
</feature>
<protein>
    <recommendedName>
        <fullName evidence="7">Major facilitator superfamily (MFS) profile domain-containing protein</fullName>
    </recommendedName>
</protein>
<comment type="caution">
    <text evidence="8">The sequence shown here is derived from an EMBL/GenBank/DDBJ whole genome shotgun (WGS) entry which is preliminary data.</text>
</comment>
<dbReference type="Gene3D" id="1.20.1720.10">
    <property type="entry name" value="Multidrug resistance protein D"/>
    <property type="match status" value="1"/>
</dbReference>
<comment type="similarity">
    <text evidence="2">Belongs to the major facilitator superfamily.</text>
</comment>
<keyword evidence="3 6" id="KW-0812">Transmembrane</keyword>
<dbReference type="InterPro" id="IPR011701">
    <property type="entry name" value="MFS"/>
</dbReference>
<evidence type="ECO:0000256" key="5">
    <source>
        <dbReference type="ARBA" id="ARBA00023136"/>
    </source>
</evidence>
<proteinExistence type="inferred from homology"/>
<keyword evidence="5 6" id="KW-0472">Membrane</keyword>
<organism evidence="8 9">
    <name type="scientific">Apiospora saccharicola</name>
    <dbReference type="NCBI Taxonomy" id="335842"/>
    <lineage>
        <taxon>Eukaryota</taxon>
        <taxon>Fungi</taxon>
        <taxon>Dikarya</taxon>
        <taxon>Ascomycota</taxon>
        <taxon>Pezizomycotina</taxon>
        <taxon>Sordariomycetes</taxon>
        <taxon>Xylariomycetidae</taxon>
        <taxon>Amphisphaeriales</taxon>
        <taxon>Apiosporaceae</taxon>
        <taxon>Apiospora</taxon>
    </lineage>
</organism>
<evidence type="ECO:0000259" key="7">
    <source>
        <dbReference type="PROSITE" id="PS50850"/>
    </source>
</evidence>
<dbReference type="Proteomes" id="UP001446871">
    <property type="component" value="Unassembled WGS sequence"/>
</dbReference>
<dbReference type="Pfam" id="PF07690">
    <property type="entry name" value="MFS_1"/>
    <property type="match status" value="1"/>
</dbReference>
<reference evidence="8 9" key="1">
    <citation type="submission" date="2023-01" db="EMBL/GenBank/DDBJ databases">
        <title>Analysis of 21 Apiospora genomes using comparative genomics revels a genus with tremendous synthesis potential of carbohydrate active enzymes and secondary metabolites.</title>
        <authorList>
            <person name="Sorensen T."/>
        </authorList>
    </citation>
    <scope>NUCLEOTIDE SEQUENCE [LARGE SCALE GENOMIC DNA]</scope>
    <source>
        <strain evidence="8 9">CBS 83171</strain>
    </source>
</reference>
<dbReference type="SUPFAM" id="SSF103473">
    <property type="entry name" value="MFS general substrate transporter"/>
    <property type="match status" value="1"/>
</dbReference>
<dbReference type="PANTHER" id="PTHR23502:SF68">
    <property type="entry name" value="MULTIDRUG TRANSPORTER, PUTATIVE (AFU_ORTHOLOGUE AFUA_3G01120)-RELATED"/>
    <property type="match status" value="1"/>
</dbReference>
<evidence type="ECO:0000313" key="8">
    <source>
        <dbReference type="EMBL" id="KAK8047534.1"/>
    </source>
</evidence>
<evidence type="ECO:0000256" key="4">
    <source>
        <dbReference type="ARBA" id="ARBA00022989"/>
    </source>
</evidence>
<evidence type="ECO:0000256" key="2">
    <source>
        <dbReference type="ARBA" id="ARBA00008335"/>
    </source>
</evidence>
<evidence type="ECO:0000313" key="9">
    <source>
        <dbReference type="Proteomes" id="UP001446871"/>
    </source>
</evidence>
<evidence type="ECO:0000256" key="6">
    <source>
        <dbReference type="SAM" id="Phobius"/>
    </source>
</evidence>